<name>A0A9W8WYX4_9PLEO</name>
<protein>
    <recommendedName>
        <fullName evidence="4">NHL repeat-containing protein</fullName>
    </recommendedName>
</protein>
<organism evidence="2 3">
    <name type="scientific">Didymella glomerata</name>
    <dbReference type="NCBI Taxonomy" id="749621"/>
    <lineage>
        <taxon>Eukaryota</taxon>
        <taxon>Fungi</taxon>
        <taxon>Dikarya</taxon>
        <taxon>Ascomycota</taxon>
        <taxon>Pezizomycotina</taxon>
        <taxon>Dothideomycetes</taxon>
        <taxon>Pleosporomycetidae</taxon>
        <taxon>Pleosporales</taxon>
        <taxon>Pleosporineae</taxon>
        <taxon>Didymellaceae</taxon>
        <taxon>Didymella</taxon>
    </lineage>
</organism>
<dbReference type="SUPFAM" id="SSF101898">
    <property type="entry name" value="NHL repeat"/>
    <property type="match status" value="1"/>
</dbReference>
<dbReference type="InterPro" id="IPR011045">
    <property type="entry name" value="N2O_reductase_N"/>
</dbReference>
<dbReference type="EMBL" id="JAPEUV010000045">
    <property type="protein sequence ID" value="KAJ4336750.1"/>
    <property type="molecule type" value="Genomic_DNA"/>
</dbReference>
<comment type="caution">
    <text evidence="2">The sequence shown here is derived from an EMBL/GenBank/DDBJ whole genome shotgun (WGS) entry which is preliminary data.</text>
</comment>
<dbReference type="OrthoDB" id="3625478at2759"/>
<dbReference type="Pfam" id="PF24684">
    <property type="entry name" value="Vgb_lyase"/>
    <property type="match status" value="1"/>
</dbReference>
<sequence>MYPLLTLGFFAATAVTAPAPQLLDLTPGYSNGNSDAALFRYYENQELLQGPCDIATGPDGNIWAQNFLDNTISKIDIESGKITNYEIPYSPDQLYPNQSLPLTGRVAFACAIRSGKDGNLYAATGVRSQFLKIDPTNGNIKVFTPPLPNVPFLGNIQPFNDLWGDDSGVWYTLTTAGTLFHFDYATETFDGVYPLPTLLNGALGTMTSSIDGNVYVAEMLGQAITRFDPRTKQFTRFPLPLTGLGPAVVRAETENRYIWFTGFLSNSNIRFDTQTEKINVFTDPLLPVFPAENTVDSQGRYWYSTTARNTIQYLDQNNEPVIIDMPDNGVTSPIGVPPGLNIAIHYGPDNAIYFSQVLRNRIGRYQL</sequence>
<evidence type="ECO:0008006" key="4">
    <source>
        <dbReference type="Google" id="ProtNLM"/>
    </source>
</evidence>
<accession>A0A9W8WYX4</accession>
<dbReference type="PANTHER" id="PTHR40274:SF3">
    <property type="entry name" value="VIRGINIAMYCIN B LYASE"/>
    <property type="match status" value="1"/>
</dbReference>
<dbReference type="Gene3D" id="2.130.10.10">
    <property type="entry name" value="YVTN repeat-like/Quinoprotein amine dehydrogenase"/>
    <property type="match status" value="2"/>
</dbReference>
<gene>
    <name evidence="2" type="ORF">N0V87_005141</name>
</gene>
<keyword evidence="3" id="KW-1185">Reference proteome</keyword>
<reference evidence="2" key="1">
    <citation type="submission" date="2022-10" db="EMBL/GenBank/DDBJ databases">
        <title>Tapping the CABI collections for fungal endophytes: first genome assemblies for Collariella, Neodidymelliopsis, Ascochyta clinopodiicola, Didymella pomorum, Didymosphaeria variabile, Neocosmospora piperis and Neocucurbitaria cava.</title>
        <authorList>
            <person name="Hill R."/>
        </authorList>
    </citation>
    <scope>NUCLEOTIDE SEQUENCE</scope>
    <source>
        <strain evidence="2">IMI 360193</strain>
    </source>
</reference>
<dbReference type="Proteomes" id="UP001140562">
    <property type="component" value="Unassembled WGS sequence"/>
</dbReference>
<proteinExistence type="predicted"/>
<dbReference type="AlphaFoldDB" id="A0A9W8WYX4"/>
<dbReference type="InterPro" id="IPR015943">
    <property type="entry name" value="WD40/YVTN_repeat-like_dom_sf"/>
</dbReference>
<keyword evidence="1" id="KW-0732">Signal</keyword>
<dbReference type="PANTHER" id="PTHR40274">
    <property type="entry name" value="VIRGINIAMYCIN B LYASE"/>
    <property type="match status" value="1"/>
</dbReference>
<feature type="signal peptide" evidence="1">
    <location>
        <begin position="1"/>
        <end position="16"/>
    </location>
</feature>
<dbReference type="SUPFAM" id="SSF50974">
    <property type="entry name" value="Nitrous oxide reductase, N-terminal domain"/>
    <property type="match status" value="1"/>
</dbReference>
<dbReference type="InterPro" id="IPR051344">
    <property type="entry name" value="Vgb"/>
</dbReference>
<feature type="chain" id="PRO_5040953244" description="NHL repeat-containing protein" evidence="1">
    <location>
        <begin position="17"/>
        <end position="367"/>
    </location>
</feature>
<evidence type="ECO:0000256" key="1">
    <source>
        <dbReference type="SAM" id="SignalP"/>
    </source>
</evidence>
<evidence type="ECO:0000313" key="2">
    <source>
        <dbReference type="EMBL" id="KAJ4336750.1"/>
    </source>
</evidence>
<evidence type="ECO:0000313" key="3">
    <source>
        <dbReference type="Proteomes" id="UP001140562"/>
    </source>
</evidence>